<gene>
    <name evidence="1" type="ORF">CO051_00590</name>
</gene>
<proteinExistence type="predicted"/>
<sequence length="140" mass="14993">MKKTIFIAIIVAVAAFTAGYLTPKSSNNLTENNIKEEPTFYMTDNIACQILESSSQDEIGRQISFINLNTDEPKVLFGEGGTSPMEKVHETGDTLVVQLIASGSGSVDTFVIDKKTGLFSRAATGSFLGVYSIASKGNCK</sequence>
<reference evidence="2" key="1">
    <citation type="submission" date="2017-09" db="EMBL/GenBank/DDBJ databases">
        <title>Depth-based differentiation of microbial function through sediment-hosted aquifers and enrichment of novel symbionts in the deep terrestrial subsurface.</title>
        <authorList>
            <person name="Probst A.J."/>
            <person name="Ladd B."/>
            <person name="Jarett J.K."/>
            <person name="Geller-Mcgrath D.E."/>
            <person name="Sieber C.M.K."/>
            <person name="Emerson J.B."/>
            <person name="Anantharaman K."/>
            <person name="Thomas B.C."/>
            <person name="Malmstrom R."/>
            <person name="Stieglmeier M."/>
            <person name="Klingl A."/>
            <person name="Woyke T."/>
            <person name="Ryan C.M."/>
            <person name="Banfield J.F."/>
        </authorList>
    </citation>
    <scope>NUCLEOTIDE SEQUENCE [LARGE SCALE GENOMIC DNA]</scope>
</reference>
<dbReference type="AlphaFoldDB" id="A0A2M8F404"/>
<evidence type="ECO:0000313" key="1">
    <source>
        <dbReference type="EMBL" id="PJC34012.1"/>
    </source>
</evidence>
<evidence type="ECO:0000313" key="2">
    <source>
        <dbReference type="Proteomes" id="UP000231383"/>
    </source>
</evidence>
<dbReference type="Proteomes" id="UP000231383">
    <property type="component" value="Unassembled WGS sequence"/>
</dbReference>
<accession>A0A2M8F404</accession>
<protein>
    <submittedName>
        <fullName evidence="1">Uncharacterized protein</fullName>
    </submittedName>
</protein>
<organism evidence="1 2">
    <name type="scientific">Candidatus Roizmanbacteria bacterium CG_4_9_14_0_2_um_filter_39_13</name>
    <dbReference type="NCBI Taxonomy" id="1974839"/>
    <lineage>
        <taxon>Bacteria</taxon>
        <taxon>Candidatus Roizmaniibacteriota</taxon>
    </lineage>
</organism>
<name>A0A2M8F404_9BACT</name>
<dbReference type="EMBL" id="PFSC01000016">
    <property type="protein sequence ID" value="PJC34012.1"/>
    <property type="molecule type" value="Genomic_DNA"/>
</dbReference>
<comment type="caution">
    <text evidence="1">The sequence shown here is derived from an EMBL/GenBank/DDBJ whole genome shotgun (WGS) entry which is preliminary data.</text>
</comment>